<evidence type="ECO:0000313" key="2">
    <source>
        <dbReference type="Proteomes" id="UP001175228"/>
    </source>
</evidence>
<sequence>MEVRGVTDRFVLLIAHSTLLAGNNTSLEDYSCFRQSSQISLVVRRDIRALTTLRLLSDAVLLMEGPQSVPQAMIRFPCPPGQSRIVPPPVSNQTAYARSRGCFRTSGAIVLRRCPRSVISGESTSGYVPEGLLHGSIAKRYLRCSHRLASLRKRNEYK</sequence>
<evidence type="ECO:0000313" key="1">
    <source>
        <dbReference type="EMBL" id="KAK0501907.1"/>
    </source>
</evidence>
<keyword evidence="2" id="KW-1185">Reference proteome</keyword>
<protein>
    <submittedName>
        <fullName evidence="1">Uncharacterized protein</fullName>
    </submittedName>
</protein>
<dbReference type="Proteomes" id="UP001175228">
    <property type="component" value="Unassembled WGS sequence"/>
</dbReference>
<gene>
    <name evidence="1" type="ORF">EDD18DRAFT_676927</name>
</gene>
<organism evidence="1 2">
    <name type="scientific">Armillaria luteobubalina</name>
    <dbReference type="NCBI Taxonomy" id="153913"/>
    <lineage>
        <taxon>Eukaryota</taxon>
        <taxon>Fungi</taxon>
        <taxon>Dikarya</taxon>
        <taxon>Basidiomycota</taxon>
        <taxon>Agaricomycotina</taxon>
        <taxon>Agaricomycetes</taxon>
        <taxon>Agaricomycetidae</taxon>
        <taxon>Agaricales</taxon>
        <taxon>Marasmiineae</taxon>
        <taxon>Physalacriaceae</taxon>
        <taxon>Armillaria</taxon>
    </lineage>
</organism>
<name>A0AA39QFD5_9AGAR</name>
<dbReference type="EMBL" id="JAUEPU010000005">
    <property type="protein sequence ID" value="KAK0501907.1"/>
    <property type="molecule type" value="Genomic_DNA"/>
</dbReference>
<dbReference type="AlphaFoldDB" id="A0AA39QFD5"/>
<reference evidence="1" key="1">
    <citation type="submission" date="2023-06" db="EMBL/GenBank/DDBJ databases">
        <authorList>
            <consortium name="Lawrence Berkeley National Laboratory"/>
            <person name="Ahrendt S."/>
            <person name="Sahu N."/>
            <person name="Indic B."/>
            <person name="Wong-Bajracharya J."/>
            <person name="Merenyi Z."/>
            <person name="Ke H.-M."/>
            <person name="Monk M."/>
            <person name="Kocsube S."/>
            <person name="Drula E."/>
            <person name="Lipzen A."/>
            <person name="Balint B."/>
            <person name="Henrissat B."/>
            <person name="Andreopoulos B."/>
            <person name="Martin F.M."/>
            <person name="Harder C.B."/>
            <person name="Rigling D."/>
            <person name="Ford K.L."/>
            <person name="Foster G.D."/>
            <person name="Pangilinan J."/>
            <person name="Papanicolaou A."/>
            <person name="Barry K."/>
            <person name="LaButti K."/>
            <person name="Viragh M."/>
            <person name="Koriabine M."/>
            <person name="Yan M."/>
            <person name="Riley R."/>
            <person name="Champramary S."/>
            <person name="Plett K.L."/>
            <person name="Tsai I.J."/>
            <person name="Slot J."/>
            <person name="Sipos G."/>
            <person name="Plett J."/>
            <person name="Nagy L.G."/>
            <person name="Grigoriev I.V."/>
        </authorList>
    </citation>
    <scope>NUCLEOTIDE SEQUENCE</scope>
    <source>
        <strain evidence="1">HWK02</strain>
    </source>
</reference>
<accession>A0AA39QFD5</accession>
<comment type="caution">
    <text evidence="1">The sequence shown here is derived from an EMBL/GenBank/DDBJ whole genome shotgun (WGS) entry which is preliminary data.</text>
</comment>
<proteinExistence type="predicted"/>